<keyword evidence="6 11" id="KW-0472">Membrane</keyword>
<evidence type="ECO:0000256" key="4">
    <source>
        <dbReference type="ARBA" id="ARBA00022729"/>
    </source>
</evidence>
<evidence type="ECO:0000256" key="1">
    <source>
        <dbReference type="ARBA" id="ARBA00004589"/>
    </source>
</evidence>
<name>A0A7J6XAW9_THATH</name>
<comment type="caution">
    <text evidence="13">The sequence shown here is derived from an EMBL/GenBank/DDBJ whole genome shotgun (WGS) entry which is preliminary data.</text>
</comment>
<dbReference type="AlphaFoldDB" id="A0A7J6XAW9"/>
<evidence type="ECO:0000256" key="2">
    <source>
        <dbReference type="ARBA" id="ARBA00005835"/>
    </source>
</evidence>
<evidence type="ECO:0000256" key="11">
    <source>
        <dbReference type="SAM" id="Phobius"/>
    </source>
</evidence>
<feature type="signal peptide" evidence="12">
    <location>
        <begin position="1"/>
        <end position="22"/>
    </location>
</feature>
<keyword evidence="7" id="KW-0325">Glycoprotein</keyword>
<evidence type="ECO:0000256" key="6">
    <source>
        <dbReference type="ARBA" id="ARBA00023136"/>
    </source>
</evidence>
<keyword evidence="5" id="KW-0654">Proteoglycan</keyword>
<evidence type="ECO:0000256" key="3">
    <source>
        <dbReference type="ARBA" id="ARBA00022622"/>
    </source>
</evidence>
<keyword evidence="8" id="KW-0379">Hydroxylation</keyword>
<keyword evidence="11" id="KW-1133">Transmembrane helix</keyword>
<proteinExistence type="inferred from homology"/>
<evidence type="ECO:0000256" key="8">
    <source>
        <dbReference type="ARBA" id="ARBA00023278"/>
    </source>
</evidence>
<comment type="similarity">
    <text evidence="2">Belongs to the AG-peptide AGP family.</text>
</comment>
<gene>
    <name evidence="13" type="ORF">FRX31_003472</name>
</gene>
<accession>A0A7J6XAW9</accession>
<keyword evidence="14" id="KW-1185">Reference proteome</keyword>
<reference evidence="13 14" key="1">
    <citation type="submission" date="2020-06" db="EMBL/GenBank/DDBJ databases">
        <title>Transcriptomic and genomic resources for Thalictrum thalictroides and T. hernandezii: Facilitating candidate gene discovery in an emerging model plant lineage.</title>
        <authorList>
            <person name="Arias T."/>
            <person name="Riano-Pachon D.M."/>
            <person name="Di Stilio V.S."/>
        </authorList>
    </citation>
    <scope>NUCLEOTIDE SEQUENCE [LARGE SCALE GENOMIC DNA]</scope>
    <source>
        <strain evidence="14">cv. WT478/WT964</strain>
        <tissue evidence="13">Leaves</tissue>
    </source>
</reference>
<protein>
    <submittedName>
        <fullName evidence="13">Uncharacterized protein</fullName>
    </submittedName>
</protein>
<keyword evidence="11" id="KW-0812">Transmembrane</keyword>
<feature type="transmembrane region" description="Helical" evidence="11">
    <location>
        <begin position="32"/>
        <end position="53"/>
    </location>
</feature>
<dbReference type="PANTHER" id="PTHR34114">
    <property type="entry name" value="ARABINOGALACTAN PEPTIDE 1"/>
    <property type="match status" value="1"/>
</dbReference>
<evidence type="ECO:0000313" key="13">
    <source>
        <dbReference type="EMBL" id="KAF5206941.1"/>
    </source>
</evidence>
<keyword evidence="4 12" id="KW-0732">Signal</keyword>
<feature type="chain" id="PRO_5029838144" evidence="12">
    <location>
        <begin position="23"/>
        <end position="92"/>
    </location>
</feature>
<keyword evidence="3" id="KW-0336">GPI-anchor</keyword>
<evidence type="ECO:0000313" key="14">
    <source>
        <dbReference type="Proteomes" id="UP000554482"/>
    </source>
</evidence>
<keyword evidence="9" id="KW-0449">Lipoprotein</keyword>
<dbReference type="InterPro" id="IPR039281">
    <property type="entry name" value="AGP3/12/13/14/21"/>
</dbReference>
<evidence type="ECO:0000256" key="7">
    <source>
        <dbReference type="ARBA" id="ARBA00023180"/>
    </source>
</evidence>
<dbReference type="EMBL" id="JABWDY010002058">
    <property type="protein sequence ID" value="KAF5206941.1"/>
    <property type="molecule type" value="Genomic_DNA"/>
</dbReference>
<dbReference type="Proteomes" id="UP000554482">
    <property type="component" value="Unassembled WGS sequence"/>
</dbReference>
<evidence type="ECO:0000256" key="12">
    <source>
        <dbReference type="SAM" id="SignalP"/>
    </source>
</evidence>
<dbReference type="GO" id="GO:0012505">
    <property type="term" value="C:endomembrane system"/>
    <property type="evidence" value="ECO:0007669"/>
    <property type="project" value="UniProtKB-SubCell"/>
</dbReference>
<evidence type="ECO:0000256" key="5">
    <source>
        <dbReference type="ARBA" id="ARBA00022974"/>
    </source>
</evidence>
<evidence type="ECO:0000256" key="10">
    <source>
        <dbReference type="ARBA" id="ARBA00037868"/>
    </source>
</evidence>
<evidence type="ECO:0000256" key="9">
    <source>
        <dbReference type="ARBA" id="ARBA00023288"/>
    </source>
</evidence>
<dbReference type="PANTHER" id="PTHR34114:SF11">
    <property type="entry name" value="ARABINOGALACTAN PROTEIN 13-RELATED"/>
    <property type="match status" value="1"/>
</dbReference>
<comment type="subcellular location">
    <subcellularLocation>
        <location evidence="10">Endomembrane system</location>
        <topology evidence="10">Lipid-anchor</topology>
    </subcellularLocation>
    <subcellularLocation>
        <location evidence="1">Membrane</location>
        <topology evidence="1">Lipid-anchor</topology>
        <topology evidence="1">GPI-anchor</topology>
    </subcellularLocation>
</comment>
<dbReference type="GO" id="GO:0098552">
    <property type="term" value="C:side of membrane"/>
    <property type="evidence" value="ECO:0007669"/>
    <property type="project" value="UniProtKB-KW"/>
</dbReference>
<organism evidence="13 14">
    <name type="scientific">Thalictrum thalictroides</name>
    <name type="common">Rue-anemone</name>
    <name type="synonym">Anemone thalictroides</name>
    <dbReference type="NCBI Taxonomy" id="46969"/>
    <lineage>
        <taxon>Eukaryota</taxon>
        <taxon>Viridiplantae</taxon>
        <taxon>Streptophyta</taxon>
        <taxon>Embryophyta</taxon>
        <taxon>Tracheophyta</taxon>
        <taxon>Spermatophyta</taxon>
        <taxon>Magnoliopsida</taxon>
        <taxon>Ranunculales</taxon>
        <taxon>Ranunculaceae</taxon>
        <taxon>Thalictroideae</taxon>
        <taxon>Thalictrum</taxon>
    </lineage>
</organism>
<sequence>MRLFVALFVVFMAVSTVQIASAAEAPAPGPSSDAASFVPAICASFAALAFGFLEHSLTRDGYEVSKNHSSDLAMTECSVWMVMRWARTITVN</sequence>